<proteinExistence type="predicted"/>
<comment type="caution">
    <text evidence="2">The sequence shown here is derived from an EMBL/GenBank/DDBJ whole genome shotgun (WGS) entry which is preliminary data.</text>
</comment>
<reference evidence="2" key="2">
    <citation type="submission" date="2004-02" db="EMBL/GenBank/DDBJ databases">
        <authorList>
            <consortium name="Genoscope"/>
            <consortium name="Whitehead Institute Centre for Genome Research"/>
        </authorList>
    </citation>
    <scope>NUCLEOTIDE SEQUENCE</scope>
</reference>
<organism evidence="2">
    <name type="scientific">Tetraodon nigroviridis</name>
    <name type="common">Spotted green pufferfish</name>
    <name type="synonym">Chelonodon nigroviridis</name>
    <dbReference type="NCBI Taxonomy" id="99883"/>
    <lineage>
        <taxon>Eukaryota</taxon>
        <taxon>Metazoa</taxon>
        <taxon>Chordata</taxon>
        <taxon>Craniata</taxon>
        <taxon>Vertebrata</taxon>
        <taxon>Euteleostomi</taxon>
        <taxon>Actinopterygii</taxon>
        <taxon>Neopterygii</taxon>
        <taxon>Teleostei</taxon>
        <taxon>Neoteleostei</taxon>
        <taxon>Acanthomorphata</taxon>
        <taxon>Eupercaria</taxon>
        <taxon>Tetraodontiformes</taxon>
        <taxon>Tetradontoidea</taxon>
        <taxon>Tetraodontidae</taxon>
        <taxon>Tetraodon</taxon>
    </lineage>
</organism>
<sequence>MAQRMRISLFVCCCVLALQCLPSTLCSPVRGSSRYKVAPVSRRMLLLLLFYRRRSSEAPGCAWERIRDYFLFEKVALSSIIPILGHPSHTRAILRCFCARCLNKNQVERHL</sequence>
<feature type="signal peptide" evidence="1">
    <location>
        <begin position="1"/>
        <end position="26"/>
    </location>
</feature>
<gene>
    <name evidence="2" type="ORF">GSTENG00031014001</name>
</gene>
<dbReference type="AlphaFoldDB" id="Q4RPM6"/>
<protein>
    <submittedName>
        <fullName evidence="2">(spotted green pufferfish) hypothetical protein</fullName>
    </submittedName>
</protein>
<evidence type="ECO:0000313" key="2">
    <source>
        <dbReference type="EMBL" id="CAG09656.1"/>
    </source>
</evidence>
<dbReference type="EMBL" id="CAAE01015007">
    <property type="protein sequence ID" value="CAG09656.1"/>
    <property type="molecule type" value="Genomic_DNA"/>
</dbReference>
<accession>Q4RPM6</accession>
<evidence type="ECO:0000256" key="1">
    <source>
        <dbReference type="SAM" id="SignalP"/>
    </source>
</evidence>
<dbReference type="KEGG" id="tng:GSTEN00031014G001"/>
<reference evidence="2" key="1">
    <citation type="journal article" date="2004" name="Nature">
        <title>Genome duplication in the teleost fish Tetraodon nigroviridis reveals the early vertebrate proto-karyotype.</title>
        <authorList>
            <person name="Jaillon O."/>
            <person name="Aury J.-M."/>
            <person name="Brunet F."/>
            <person name="Petit J.-L."/>
            <person name="Stange-Thomann N."/>
            <person name="Mauceli E."/>
            <person name="Bouneau L."/>
            <person name="Fischer C."/>
            <person name="Ozouf-Costaz C."/>
            <person name="Bernot A."/>
            <person name="Nicaud S."/>
            <person name="Jaffe D."/>
            <person name="Fisher S."/>
            <person name="Lutfalla G."/>
            <person name="Dossat C."/>
            <person name="Segurens B."/>
            <person name="Dasilva C."/>
            <person name="Salanoubat M."/>
            <person name="Levy M."/>
            <person name="Boudet N."/>
            <person name="Castellano S."/>
            <person name="Anthouard V."/>
            <person name="Jubin C."/>
            <person name="Castelli V."/>
            <person name="Katinka M."/>
            <person name="Vacherie B."/>
            <person name="Biemont C."/>
            <person name="Skalli Z."/>
            <person name="Cattolico L."/>
            <person name="Poulain J."/>
            <person name="De Berardinis V."/>
            <person name="Cruaud C."/>
            <person name="Duprat S."/>
            <person name="Brottier P."/>
            <person name="Coutanceau J.-P."/>
            <person name="Gouzy J."/>
            <person name="Parra G."/>
            <person name="Lardier G."/>
            <person name="Chapple C."/>
            <person name="McKernan K.J."/>
            <person name="McEwan P."/>
            <person name="Bosak S."/>
            <person name="Kellis M."/>
            <person name="Volff J.-N."/>
            <person name="Guigo R."/>
            <person name="Zody M.C."/>
            <person name="Mesirov J."/>
            <person name="Lindblad-Toh K."/>
            <person name="Birren B."/>
            <person name="Nusbaum C."/>
            <person name="Kahn D."/>
            <person name="Robinson-Rechavi M."/>
            <person name="Laudet V."/>
            <person name="Schachter V."/>
            <person name="Quetier F."/>
            <person name="Saurin W."/>
            <person name="Scarpelli C."/>
            <person name="Wincker P."/>
            <person name="Lander E.S."/>
            <person name="Weissenbach J."/>
            <person name="Roest Crollius H."/>
        </authorList>
    </citation>
    <scope>NUCLEOTIDE SEQUENCE [LARGE SCALE GENOMIC DNA]</scope>
</reference>
<name>Q4RPM6_TETNG</name>
<keyword evidence="1" id="KW-0732">Signal</keyword>
<feature type="chain" id="PRO_5004243158" evidence="1">
    <location>
        <begin position="27"/>
        <end position="111"/>
    </location>
</feature>